<proteinExistence type="predicted"/>
<evidence type="ECO:0000256" key="4">
    <source>
        <dbReference type="ARBA" id="ARBA00023054"/>
    </source>
</evidence>
<dbReference type="InterPro" id="IPR002957">
    <property type="entry name" value="Keratin_I"/>
</dbReference>
<evidence type="ECO:0000256" key="5">
    <source>
        <dbReference type="SAM" id="Coils"/>
    </source>
</evidence>
<evidence type="ECO:0000313" key="8">
    <source>
        <dbReference type="Proteomes" id="UP000011518"/>
    </source>
</evidence>
<dbReference type="Pfam" id="PF00038">
    <property type="entry name" value="Filament"/>
    <property type="match status" value="1"/>
</dbReference>
<dbReference type="PROSITE" id="PS51842">
    <property type="entry name" value="IF_ROD_2"/>
    <property type="match status" value="1"/>
</dbReference>
<keyword evidence="2" id="KW-0416">Keratin</keyword>
<dbReference type="PRINTS" id="PR01248">
    <property type="entry name" value="TYPE1KERATIN"/>
</dbReference>
<keyword evidence="1" id="KW-0597">Phosphoprotein</keyword>
<dbReference type="Gene3D" id="1.20.5.1160">
    <property type="entry name" value="Vasodilator-stimulated phosphoprotein"/>
    <property type="match status" value="1"/>
</dbReference>
<dbReference type="Gene3D" id="1.20.5.500">
    <property type="entry name" value="Single helix bin"/>
    <property type="match status" value="1"/>
</dbReference>
<dbReference type="GO" id="GO:0045095">
    <property type="term" value="C:keratin filament"/>
    <property type="evidence" value="ECO:0007669"/>
    <property type="project" value="TreeGrafter"/>
</dbReference>
<evidence type="ECO:0000259" key="6">
    <source>
        <dbReference type="PROSITE" id="PS51842"/>
    </source>
</evidence>
<feature type="domain" description="IF rod" evidence="6">
    <location>
        <begin position="1"/>
        <end position="128"/>
    </location>
</feature>
<evidence type="ECO:0000256" key="3">
    <source>
        <dbReference type="ARBA" id="ARBA00022754"/>
    </source>
</evidence>
<reference evidence="8" key="2">
    <citation type="journal article" date="2013" name="Nat. Commun.">
        <title>Genome of the Chinese tree shrew.</title>
        <authorList>
            <person name="Fan Y."/>
            <person name="Huang Z.Y."/>
            <person name="Cao C.C."/>
            <person name="Chen C.S."/>
            <person name="Chen Y.X."/>
            <person name="Fan D.D."/>
            <person name="He J."/>
            <person name="Hou H.L."/>
            <person name="Hu L."/>
            <person name="Hu X.T."/>
            <person name="Jiang X.T."/>
            <person name="Lai R."/>
            <person name="Lang Y.S."/>
            <person name="Liang B."/>
            <person name="Liao S.G."/>
            <person name="Mu D."/>
            <person name="Ma Y.Y."/>
            <person name="Niu Y.Y."/>
            <person name="Sun X.Q."/>
            <person name="Xia J.Q."/>
            <person name="Xiao J."/>
            <person name="Xiong Z.Q."/>
            <person name="Xu L."/>
            <person name="Yang L."/>
            <person name="Zhang Y."/>
            <person name="Zhao W."/>
            <person name="Zhao X.D."/>
            <person name="Zheng Y.T."/>
            <person name="Zhou J.M."/>
            <person name="Zhu Y.B."/>
            <person name="Zhang G.J."/>
            <person name="Wang J."/>
            <person name="Yao Y.G."/>
        </authorList>
    </citation>
    <scope>NUCLEOTIDE SEQUENCE [LARGE SCALE GENOMIC DNA]</scope>
</reference>
<keyword evidence="8" id="KW-1185">Reference proteome</keyword>
<sequence length="128" mass="14367">MQDLNDRLVSYLDRVDNARLVADDFRVNCKTELAMCQSGESDIHGLHKVIDDTNVIQLHLETEIQGGAALHKKHHKEEVNGLHAQTASSGLTMEVDAPESQDLSKIMADIQAQYDELAQKNREKLEKC</sequence>
<dbReference type="AlphaFoldDB" id="L9LFK8"/>
<evidence type="ECO:0000313" key="7">
    <source>
        <dbReference type="EMBL" id="ELW72637.1"/>
    </source>
</evidence>
<keyword evidence="3" id="KW-0403">Intermediate filament</keyword>
<name>L9LFK8_TUPCH</name>
<organism evidence="7 8">
    <name type="scientific">Tupaia chinensis</name>
    <name type="common">Chinese tree shrew</name>
    <name type="synonym">Tupaia belangeri chinensis</name>
    <dbReference type="NCBI Taxonomy" id="246437"/>
    <lineage>
        <taxon>Eukaryota</taxon>
        <taxon>Metazoa</taxon>
        <taxon>Chordata</taxon>
        <taxon>Craniata</taxon>
        <taxon>Vertebrata</taxon>
        <taxon>Euteleostomi</taxon>
        <taxon>Mammalia</taxon>
        <taxon>Eutheria</taxon>
        <taxon>Euarchontoglires</taxon>
        <taxon>Scandentia</taxon>
        <taxon>Tupaiidae</taxon>
        <taxon>Tupaia</taxon>
    </lineage>
</organism>
<dbReference type="PANTHER" id="PTHR23239:SF349">
    <property type="entry name" value="KERATIN, TYPE I CYTOSKELETAL 18"/>
    <property type="match status" value="1"/>
</dbReference>
<gene>
    <name evidence="7" type="ORF">TREES_T100001419</name>
</gene>
<keyword evidence="4 5" id="KW-0175">Coiled coil</keyword>
<dbReference type="PANTHER" id="PTHR23239">
    <property type="entry name" value="INTERMEDIATE FILAMENT"/>
    <property type="match status" value="1"/>
</dbReference>
<evidence type="ECO:0000256" key="2">
    <source>
        <dbReference type="ARBA" id="ARBA00022744"/>
    </source>
</evidence>
<reference evidence="8" key="1">
    <citation type="submission" date="2012-07" db="EMBL/GenBank/DDBJ databases">
        <title>Genome of the Chinese tree shrew, a rising model animal genetically related to primates.</title>
        <authorList>
            <person name="Zhang G."/>
            <person name="Fan Y."/>
            <person name="Yao Y."/>
            <person name="Huang Z."/>
        </authorList>
    </citation>
    <scope>NUCLEOTIDE SEQUENCE [LARGE SCALE GENOMIC DNA]</scope>
</reference>
<dbReference type="Proteomes" id="UP000011518">
    <property type="component" value="Unassembled WGS sequence"/>
</dbReference>
<dbReference type="GO" id="GO:0045104">
    <property type="term" value="P:intermediate filament cytoskeleton organization"/>
    <property type="evidence" value="ECO:0007669"/>
    <property type="project" value="TreeGrafter"/>
</dbReference>
<accession>L9LFK8</accession>
<protein>
    <submittedName>
        <fullName evidence="7">Keratin, type I cytoskeletal 18</fullName>
    </submittedName>
</protein>
<dbReference type="STRING" id="246437.L9LFK8"/>
<dbReference type="EMBL" id="KB320400">
    <property type="protein sequence ID" value="ELW72637.1"/>
    <property type="molecule type" value="Genomic_DNA"/>
</dbReference>
<dbReference type="GO" id="GO:0005198">
    <property type="term" value="F:structural molecule activity"/>
    <property type="evidence" value="ECO:0007669"/>
    <property type="project" value="InterPro"/>
</dbReference>
<evidence type="ECO:0000256" key="1">
    <source>
        <dbReference type="ARBA" id="ARBA00022553"/>
    </source>
</evidence>
<dbReference type="InParanoid" id="L9LFK8"/>
<feature type="coiled-coil region" evidence="5">
    <location>
        <begin position="100"/>
        <end position="127"/>
    </location>
</feature>
<dbReference type="InterPro" id="IPR039008">
    <property type="entry name" value="IF_rod_dom"/>
</dbReference>